<evidence type="ECO:0000313" key="9">
    <source>
        <dbReference type="Proteomes" id="UP000291116"/>
    </source>
</evidence>
<feature type="signal peptide" evidence="7">
    <location>
        <begin position="1"/>
        <end position="20"/>
    </location>
</feature>
<feature type="transmembrane region" description="Helical" evidence="6">
    <location>
        <begin position="44"/>
        <end position="65"/>
    </location>
</feature>
<dbReference type="EMBL" id="CAACVS010000027">
    <property type="protein sequence ID" value="VEU34426.1"/>
    <property type="molecule type" value="Genomic_DNA"/>
</dbReference>
<keyword evidence="2 6" id="KW-0812">Transmembrane</keyword>
<feature type="transmembrane region" description="Helical" evidence="6">
    <location>
        <begin position="131"/>
        <end position="151"/>
    </location>
</feature>
<feature type="chain" id="PRO_5019571737" evidence="7">
    <location>
        <begin position="21"/>
        <end position="445"/>
    </location>
</feature>
<feature type="region of interest" description="Disordered" evidence="5">
    <location>
        <begin position="170"/>
        <end position="212"/>
    </location>
</feature>
<evidence type="ECO:0000313" key="8">
    <source>
        <dbReference type="EMBL" id="VEU34426.1"/>
    </source>
</evidence>
<feature type="transmembrane region" description="Helical" evidence="6">
    <location>
        <begin position="426"/>
        <end position="444"/>
    </location>
</feature>
<evidence type="ECO:0000256" key="1">
    <source>
        <dbReference type="ARBA" id="ARBA00004141"/>
    </source>
</evidence>
<dbReference type="AlphaFoldDB" id="A0A448YXD8"/>
<keyword evidence="9" id="KW-1185">Reference proteome</keyword>
<dbReference type="GO" id="GO:0005385">
    <property type="term" value="F:zinc ion transmembrane transporter activity"/>
    <property type="evidence" value="ECO:0007669"/>
    <property type="project" value="TreeGrafter"/>
</dbReference>
<organism evidence="8 9">
    <name type="scientific">Pseudo-nitzschia multistriata</name>
    <dbReference type="NCBI Taxonomy" id="183589"/>
    <lineage>
        <taxon>Eukaryota</taxon>
        <taxon>Sar</taxon>
        <taxon>Stramenopiles</taxon>
        <taxon>Ochrophyta</taxon>
        <taxon>Bacillariophyta</taxon>
        <taxon>Bacillariophyceae</taxon>
        <taxon>Bacillariophycidae</taxon>
        <taxon>Bacillariales</taxon>
        <taxon>Bacillariaceae</taxon>
        <taxon>Pseudo-nitzschia</taxon>
    </lineage>
</organism>
<keyword evidence="4 6" id="KW-0472">Membrane</keyword>
<comment type="subcellular location">
    <subcellularLocation>
        <location evidence="1">Membrane</location>
        <topology evidence="1">Multi-pass membrane protein</topology>
    </subcellularLocation>
</comment>
<evidence type="ECO:0000256" key="4">
    <source>
        <dbReference type="ARBA" id="ARBA00023136"/>
    </source>
</evidence>
<proteinExistence type="predicted"/>
<dbReference type="OrthoDB" id="262547at2759"/>
<evidence type="ECO:0000256" key="2">
    <source>
        <dbReference type="ARBA" id="ARBA00022692"/>
    </source>
</evidence>
<dbReference type="Proteomes" id="UP000291116">
    <property type="component" value="Unassembled WGS sequence"/>
</dbReference>
<sequence length="445" mass="47844">METMTLFSALLLLLLQSATGVAESSMNTGGEESQIHLGGPSSWVFPLLLSCLAGASTCVGASVVFCFRPSAIRRSMAFSLSMAAAVMITISVVSILPEVARGILVAYKEEQTGASNDYGHNAFGLLLLERLFWFGVGVGAYLLLARLLVLLPEPEHLYLLEDPGDDEDHKRNYDLYLSDDGGDGKDEEASSGLSPLLVRRRATGNTKGGTKNVALDRALSSDTLSSSNHSSSLKALENTTPYPEVVETGEDLSAFSKERRRRSWRVTLMLFASLLIHNFPEGLCVAASAKESPELGITVAIGIFIHNVPEGIAISVPCIAARPDQPWLAFWLASASGLAEPLGAVVALSMLGASSDPPDLENVLSFVAGVMITVALRELYPEALKAAEEASKHSQQHSTRDSTREALLFRSPRLSRFMLQPQNRSIVWGSVMGTALMVATELYLT</sequence>
<reference evidence="8 9" key="1">
    <citation type="submission" date="2019-01" db="EMBL/GenBank/DDBJ databases">
        <authorList>
            <person name="Ferrante I. M."/>
        </authorList>
    </citation>
    <scope>NUCLEOTIDE SEQUENCE [LARGE SCALE GENOMIC DNA]</scope>
    <source>
        <strain evidence="8 9">B856</strain>
    </source>
</reference>
<accession>A0A448YXD8</accession>
<evidence type="ECO:0000256" key="6">
    <source>
        <dbReference type="SAM" id="Phobius"/>
    </source>
</evidence>
<evidence type="ECO:0000256" key="3">
    <source>
        <dbReference type="ARBA" id="ARBA00022989"/>
    </source>
</evidence>
<dbReference type="InterPro" id="IPR003689">
    <property type="entry name" value="ZIP"/>
</dbReference>
<dbReference type="Pfam" id="PF02535">
    <property type="entry name" value="Zip"/>
    <property type="match status" value="1"/>
</dbReference>
<keyword evidence="7" id="KW-0732">Signal</keyword>
<evidence type="ECO:0000256" key="7">
    <source>
        <dbReference type="SAM" id="SignalP"/>
    </source>
</evidence>
<dbReference type="PANTHER" id="PTHR11040:SF205">
    <property type="entry name" value="ZINC TRANSPORTER ZUPT"/>
    <property type="match status" value="1"/>
</dbReference>
<dbReference type="GO" id="GO:0016020">
    <property type="term" value="C:membrane"/>
    <property type="evidence" value="ECO:0007669"/>
    <property type="project" value="UniProtKB-SubCell"/>
</dbReference>
<evidence type="ECO:0000256" key="5">
    <source>
        <dbReference type="SAM" id="MobiDB-lite"/>
    </source>
</evidence>
<keyword evidence="3 6" id="KW-1133">Transmembrane helix</keyword>
<feature type="transmembrane region" description="Helical" evidence="6">
    <location>
        <begin position="77"/>
        <end position="96"/>
    </location>
</feature>
<dbReference type="PANTHER" id="PTHR11040">
    <property type="entry name" value="ZINC/IRON TRANSPORTER"/>
    <property type="match status" value="1"/>
</dbReference>
<protein>
    <submittedName>
        <fullName evidence="8">Uncharacterized protein</fullName>
    </submittedName>
</protein>
<name>A0A448YXD8_9STRA</name>
<gene>
    <name evidence="8" type="ORF">PSNMU_V1.4_AUG-EV-PASAV3_0010480</name>
</gene>